<dbReference type="Pfam" id="PF19192">
    <property type="entry name" value="Response_reg_2"/>
    <property type="match status" value="1"/>
</dbReference>
<dbReference type="InterPro" id="IPR036890">
    <property type="entry name" value="HATPase_C_sf"/>
</dbReference>
<dbReference type="Gene3D" id="3.30.565.10">
    <property type="entry name" value="Histidine kinase-like ATPase, C-terminal domain"/>
    <property type="match status" value="1"/>
</dbReference>
<dbReference type="SUPFAM" id="SSF55874">
    <property type="entry name" value="ATPase domain of HSP90 chaperone/DNA topoisomerase II/histidine kinase"/>
    <property type="match status" value="1"/>
</dbReference>
<keyword evidence="3" id="KW-1185">Reference proteome</keyword>
<feature type="non-terminal residue" evidence="2">
    <location>
        <position position="1174"/>
    </location>
</feature>
<proteinExistence type="predicted"/>
<evidence type="ECO:0000313" key="2">
    <source>
        <dbReference type="EMBL" id="KAL0630536.1"/>
    </source>
</evidence>
<name>A0ABR3G4K4_9PEZI</name>
<comment type="caution">
    <text evidence="2">The sequence shown here is derived from an EMBL/GenBank/DDBJ whole genome shotgun (WGS) entry which is preliminary data.</text>
</comment>
<dbReference type="Proteomes" id="UP001447188">
    <property type="component" value="Unassembled WGS sequence"/>
</dbReference>
<protein>
    <recommendedName>
        <fullName evidence="1">Response receiver domain-containing protein</fullName>
    </recommendedName>
</protein>
<accession>A0ABR3G4K4</accession>
<evidence type="ECO:0000313" key="3">
    <source>
        <dbReference type="Proteomes" id="UP001447188"/>
    </source>
</evidence>
<sequence>MVASGGSQHGTALLIGEANYDLEAQLSNVPGDSTARATRERLFETLSSFVDPFVDSTQPELNAVNLDFTYAVRTWRTGIGSLVLGTDQQFDRRMVDSLEHKIEGIVDSDGTFRGRIRAFGRPIDENCIIPPPADLTLSSRADSVVGPFDLYIASMEFTAQNSTHSPSDFHAGREFWNHRQMFGRLAISRRRNPNLKDKAGREGIVDNRAAKTLRELVSNILKQSARRYFGSDSEIRKELLPEIRESNAKAKATEARNRLRKSQRAQFRARLLKGNEQIPAFAASVQEYARSLSLETEDALTKAQARLEEFRELQNSFRLPGAPKNLGPLEAPYNVFRRNMAAVQSSVQTISEKVDAGLERIIPNSPVTALEKKLARNASQLRRRLQTWLKRSQELQRGEFERIRSLADERAAAFETEARPLVLKVTAGALGYIEAVRTMDALKARHDQDNEEIFEPYIEALQSLTESIDLHHLAAYGSDEVTDLSSEVERLNSLAQLGIAVEIVGHELQTYESYIGSGLRNLPEDIRQGVAAKDIEFGYQGLSDQLRFLSPLRLAGERIQRWITGDEIYSYVEEFFRISLKSNRITFRCTPAFSEFRIFEDRARILSVFINLVNNSIYWLSTKVTGERDIVLATHGTSVFISDSGPGVPDEDSSVTPEKYKDFIREAFISPLRSVLVVDDDYPTIEELLGADDIPDAAAAPKAWRANPAPILEVIKSFRTSTPPLMVDVHDGSNVQIEPDAEAIKHLHQTDLLVLDYQLDRGLQGDGTKAIAIARAIVKNDNFNLVVVHTSENLDVVFHSFLVGLLSPVSQLISEEETLAATALLEEAEDESPGISQSLVDSISQQHYLYIRQTSTAYPVKLNAQAPSFAAFEAIGDSRNWSAENRRIAITWALNQRQNTMSPRMFNLPGKTLSWSDTDPRWIRTDTAFFAFSAKGQADDLIAQLLNALSAWGPRPSRLFLAKMRAVIDRHGVGAESTALGSDHVLAHWYKGLLEVVPEARDSRIAESVGRNTEQLLDNILPGVNDFAQRLVTAELDDDELDFDKVCLKYFKVDLKKAADRKLAVLEHNVIVSSKPSTGYHLATGHVFQIADDYWVCLSPLCDLVPGQGPARYEMLGDLQPFIAVKLQSLPTDAPELKRIQSNRFIFVRINGNIRTFTFNNRSAADSAPHWFTL</sequence>
<evidence type="ECO:0000259" key="1">
    <source>
        <dbReference type="Pfam" id="PF19192"/>
    </source>
</evidence>
<dbReference type="InterPro" id="IPR043834">
    <property type="entry name" value="REC"/>
</dbReference>
<reference evidence="2 3" key="1">
    <citation type="submission" date="2024-02" db="EMBL/GenBank/DDBJ databases">
        <title>Discinaceae phylogenomics.</title>
        <authorList>
            <person name="Dirks A.C."/>
            <person name="James T.Y."/>
        </authorList>
    </citation>
    <scope>NUCLEOTIDE SEQUENCE [LARGE SCALE GENOMIC DNA]</scope>
    <source>
        <strain evidence="2 3">ACD0624</strain>
    </source>
</reference>
<feature type="domain" description="Response receiver" evidence="1">
    <location>
        <begin position="672"/>
        <end position="807"/>
    </location>
</feature>
<gene>
    <name evidence="2" type="ORF">Q9L58_010617</name>
</gene>
<organism evidence="2 3">
    <name type="scientific">Discina gigas</name>
    <dbReference type="NCBI Taxonomy" id="1032678"/>
    <lineage>
        <taxon>Eukaryota</taxon>
        <taxon>Fungi</taxon>
        <taxon>Dikarya</taxon>
        <taxon>Ascomycota</taxon>
        <taxon>Pezizomycotina</taxon>
        <taxon>Pezizomycetes</taxon>
        <taxon>Pezizales</taxon>
        <taxon>Discinaceae</taxon>
        <taxon>Discina</taxon>
    </lineage>
</organism>
<dbReference type="EMBL" id="JBBBZM010000535">
    <property type="protein sequence ID" value="KAL0630536.1"/>
    <property type="molecule type" value="Genomic_DNA"/>
</dbReference>